<dbReference type="InterPro" id="IPR029032">
    <property type="entry name" value="AhpD-like"/>
</dbReference>
<dbReference type="PANTHER" id="PTHR35446:SF2">
    <property type="entry name" value="CARBOXYMUCONOLACTONE DECARBOXYLASE-LIKE DOMAIN-CONTAINING PROTEIN"/>
    <property type="match status" value="1"/>
</dbReference>
<feature type="compositionally biased region" description="Basic residues" evidence="1">
    <location>
        <begin position="258"/>
        <end position="272"/>
    </location>
</feature>
<feature type="domain" description="Carboxymuconolactone decarboxylase-like" evidence="2">
    <location>
        <begin position="54"/>
        <end position="100"/>
    </location>
</feature>
<dbReference type="PANTHER" id="PTHR35446">
    <property type="entry name" value="SI:CH211-175M2.5"/>
    <property type="match status" value="1"/>
</dbReference>
<accession>A0ABV7LAB3</accession>
<dbReference type="Proteomes" id="UP001595528">
    <property type="component" value="Unassembled WGS sequence"/>
</dbReference>
<keyword evidence="4" id="KW-1185">Reference proteome</keyword>
<feature type="compositionally biased region" description="Low complexity" evidence="1">
    <location>
        <begin position="273"/>
        <end position="296"/>
    </location>
</feature>
<evidence type="ECO:0000259" key="2">
    <source>
        <dbReference type="Pfam" id="PF02627"/>
    </source>
</evidence>
<proteinExistence type="predicted"/>
<keyword evidence="3" id="KW-0560">Oxidoreductase</keyword>
<dbReference type="NCBIfam" id="TIGR01926">
    <property type="entry name" value="peroxid_rel"/>
    <property type="match status" value="1"/>
</dbReference>
<keyword evidence="3" id="KW-0575">Peroxidase</keyword>
<dbReference type="InterPro" id="IPR004675">
    <property type="entry name" value="AhpD_core"/>
</dbReference>
<dbReference type="NCBIfam" id="TIGR00778">
    <property type="entry name" value="ahpD_dom"/>
    <property type="match status" value="1"/>
</dbReference>
<evidence type="ECO:0000313" key="3">
    <source>
        <dbReference type="EMBL" id="MFC3231550.1"/>
    </source>
</evidence>
<dbReference type="GO" id="GO:0004601">
    <property type="term" value="F:peroxidase activity"/>
    <property type="evidence" value="ECO:0007669"/>
    <property type="project" value="UniProtKB-KW"/>
</dbReference>
<gene>
    <name evidence="3" type="ORF">ACFOGJ_30160</name>
</gene>
<evidence type="ECO:0000313" key="4">
    <source>
        <dbReference type="Proteomes" id="UP001595528"/>
    </source>
</evidence>
<feature type="region of interest" description="Disordered" evidence="1">
    <location>
        <begin position="211"/>
        <end position="308"/>
    </location>
</feature>
<feature type="compositionally biased region" description="Basic residues" evidence="1">
    <location>
        <begin position="297"/>
        <end position="308"/>
    </location>
</feature>
<comment type="caution">
    <text evidence="3">The sequence shown here is derived from an EMBL/GenBank/DDBJ whole genome shotgun (WGS) entry which is preliminary data.</text>
</comment>
<dbReference type="Gene3D" id="1.20.1290.10">
    <property type="entry name" value="AhpD-like"/>
    <property type="match status" value="1"/>
</dbReference>
<dbReference type="InterPro" id="IPR003779">
    <property type="entry name" value="CMD-like"/>
</dbReference>
<dbReference type="Gene3D" id="1.20.5.810">
    <property type="entry name" value="AhpD-like"/>
    <property type="match status" value="1"/>
</dbReference>
<protein>
    <submittedName>
        <fullName evidence="3">Peroxidase-related enzyme</fullName>
    </submittedName>
</protein>
<evidence type="ECO:0000256" key="1">
    <source>
        <dbReference type="SAM" id="MobiDB-lite"/>
    </source>
</evidence>
<sequence>MSQPKHVHALKIPQPKRSAMSERTQKYFDKCEEKLGMVPNVIAAYAFDEDKLNGFSAMYNELMLGPSGLSKLEREMIAVTVSSINHCYYCLTAHGAAVRELSGDPVLGELMVMNYRAADLPKKQRAMLDFAAKLTETPDKMEEEDRKALRKAGWTDRDIWDIAATASFFNMSNRMAAAIDMMPNLEYHGQARGDRARKDGAPAAAIAEALRSGARKSHLQASSAKPKGAKKAKSAKGAAAKHVAQAESEESEAATKARLARGRRAGAAKPHRASAAEAAGAKAAAGMSAADRAAAARARKGGRRKATA</sequence>
<dbReference type="SUPFAM" id="SSF69118">
    <property type="entry name" value="AhpD-like"/>
    <property type="match status" value="1"/>
</dbReference>
<name>A0ABV7LAB3_9PROT</name>
<dbReference type="EMBL" id="JBHRTR010000054">
    <property type="protein sequence ID" value="MFC3231550.1"/>
    <property type="molecule type" value="Genomic_DNA"/>
</dbReference>
<reference evidence="4" key="1">
    <citation type="journal article" date="2019" name="Int. J. Syst. Evol. Microbiol.">
        <title>The Global Catalogue of Microorganisms (GCM) 10K type strain sequencing project: providing services to taxonomists for standard genome sequencing and annotation.</title>
        <authorList>
            <consortium name="The Broad Institute Genomics Platform"/>
            <consortium name="The Broad Institute Genome Sequencing Center for Infectious Disease"/>
            <person name="Wu L."/>
            <person name="Ma J."/>
        </authorList>
    </citation>
    <scope>NUCLEOTIDE SEQUENCE [LARGE SCALE GENOMIC DNA]</scope>
    <source>
        <strain evidence="4">KCTC 42964</strain>
    </source>
</reference>
<organism evidence="3 4">
    <name type="scientific">Marinibaculum pumilum</name>
    <dbReference type="NCBI Taxonomy" id="1766165"/>
    <lineage>
        <taxon>Bacteria</taxon>
        <taxon>Pseudomonadati</taxon>
        <taxon>Pseudomonadota</taxon>
        <taxon>Alphaproteobacteria</taxon>
        <taxon>Rhodospirillales</taxon>
        <taxon>Rhodospirillaceae</taxon>
        <taxon>Marinibaculum</taxon>
    </lineage>
</organism>
<dbReference type="Pfam" id="PF02627">
    <property type="entry name" value="CMD"/>
    <property type="match status" value="1"/>
</dbReference>
<dbReference type="InterPro" id="IPR010195">
    <property type="entry name" value="Uncharacterised_peroxidase-rel"/>
</dbReference>
<dbReference type="RefSeq" id="WP_379907050.1">
    <property type="nucleotide sequence ID" value="NZ_JBHRTR010000054.1"/>
</dbReference>